<name>A0ACD5BYN0_9SPHI</name>
<proteinExistence type="predicted"/>
<evidence type="ECO:0000313" key="1">
    <source>
        <dbReference type="EMBL" id="WZN54671.1"/>
    </source>
</evidence>
<accession>A0ACD5BYN0</accession>
<reference evidence="1" key="1">
    <citation type="submission" date="2024-04" db="EMBL/GenBank/DDBJ databases">
        <title>Complete genome sequence of Sphingobacterium thalpophiium BAA-1094.</title>
        <authorList>
            <person name="Adaikpoh B.I."/>
        </authorList>
    </citation>
    <scope>NUCLEOTIDE SEQUENCE</scope>
    <source>
        <strain evidence="1">BAA-1094</strain>
    </source>
</reference>
<evidence type="ECO:0000313" key="2">
    <source>
        <dbReference type="Proteomes" id="UP001485301"/>
    </source>
</evidence>
<keyword evidence="2" id="KW-1185">Reference proteome</keyword>
<protein>
    <submittedName>
        <fullName evidence="1">Uncharacterized protein</fullName>
    </submittedName>
</protein>
<sequence>MRKYILFLTYIISGLAIFPTAYAQTYLQGTNVLPLSDAAHCDLLPPSSRITADDAFLKLNQVDPEPVQKNVNEMVGEFWWIDGMLVTMVTRSTSTSPKENLRALRQSLAPEIVYVAGTTPDRTLANDYFSEIKSMNNFEVLVDYFKTRSNYKSFLVQDNKGKFKVMGTIYVKKQDAQKAHELIDLILNSLYLKQ</sequence>
<dbReference type="EMBL" id="CP151087">
    <property type="protein sequence ID" value="WZN54671.1"/>
    <property type="molecule type" value="Genomic_DNA"/>
</dbReference>
<gene>
    <name evidence="1" type="ORF">AACH28_18790</name>
</gene>
<dbReference type="Proteomes" id="UP001485301">
    <property type="component" value="Chromosome"/>
</dbReference>
<organism evidence="1 2">
    <name type="scientific">Sphingobacterium thalpophilum</name>
    <dbReference type="NCBI Taxonomy" id="259"/>
    <lineage>
        <taxon>Bacteria</taxon>
        <taxon>Pseudomonadati</taxon>
        <taxon>Bacteroidota</taxon>
        <taxon>Sphingobacteriia</taxon>
        <taxon>Sphingobacteriales</taxon>
        <taxon>Sphingobacteriaceae</taxon>
        <taxon>Sphingobacterium</taxon>
    </lineage>
</organism>